<evidence type="ECO:0000313" key="5">
    <source>
        <dbReference type="Proteomes" id="UP001595751"/>
    </source>
</evidence>
<dbReference type="EMBL" id="JBHRZN010000002">
    <property type="protein sequence ID" value="MFC3850205.1"/>
    <property type="molecule type" value="Genomic_DNA"/>
</dbReference>
<feature type="compositionally biased region" description="Gly residues" evidence="1">
    <location>
        <begin position="291"/>
        <end position="301"/>
    </location>
</feature>
<evidence type="ECO:0000256" key="1">
    <source>
        <dbReference type="SAM" id="MobiDB-lite"/>
    </source>
</evidence>
<feature type="transmembrane region" description="Helical" evidence="2">
    <location>
        <begin position="126"/>
        <end position="143"/>
    </location>
</feature>
<organism evidence="4 5">
    <name type="scientific">Corynebacterium hansenii</name>
    <dbReference type="NCBI Taxonomy" id="394964"/>
    <lineage>
        <taxon>Bacteria</taxon>
        <taxon>Bacillati</taxon>
        <taxon>Actinomycetota</taxon>
        <taxon>Actinomycetes</taxon>
        <taxon>Mycobacteriales</taxon>
        <taxon>Corynebacteriaceae</taxon>
        <taxon>Corynebacterium</taxon>
    </lineage>
</organism>
<evidence type="ECO:0000313" key="4">
    <source>
        <dbReference type="EMBL" id="MFC3850205.1"/>
    </source>
</evidence>
<feature type="domain" description="DUF1707" evidence="3">
    <location>
        <begin position="16"/>
        <end position="67"/>
    </location>
</feature>
<dbReference type="Pfam" id="PF08044">
    <property type="entry name" value="DUF1707"/>
    <property type="match status" value="1"/>
</dbReference>
<keyword evidence="2" id="KW-1133">Transmembrane helix</keyword>
<keyword evidence="2" id="KW-0472">Membrane</keyword>
<sequence length="301" mass="31014">MTAYHGNPTGDGAGYRISDAEREAAMASLGRAFSEGRLTIDEYDERVRQVACARTGTELVPLFDDLPASRVSGLPGQAPAKLYAGEEIDAAYRHGKKTRLGLLGLTTVGSAAGAIVWGSIAGSSLPAVLLLLIPTVWLMLYVMKVGPDSWHVPSPQSVERQRLRELRSSEKLRAAERKAAEQERAAKQKLLEDERLAALRLERKAQAEELTSRALGIVNKAFDPETMSNLGEMGKSGLKGTAGFFGRGSGGRGAGGAGGAGDAGGAGGAGRTGDAGGAGNGNDAGGPTPGPSGGNPYGRGQ</sequence>
<reference evidence="5" key="1">
    <citation type="journal article" date="2019" name="Int. J. Syst. Evol. Microbiol.">
        <title>The Global Catalogue of Microorganisms (GCM) 10K type strain sequencing project: providing services to taxonomists for standard genome sequencing and annotation.</title>
        <authorList>
            <consortium name="The Broad Institute Genomics Platform"/>
            <consortium name="The Broad Institute Genome Sequencing Center for Infectious Disease"/>
            <person name="Wu L."/>
            <person name="Ma J."/>
        </authorList>
    </citation>
    <scope>NUCLEOTIDE SEQUENCE [LARGE SCALE GENOMIC DNA]</scope>
    <source>
        <strain evidence="5">CCUG 53252</strain>
    </source>
</reference>
<feature type="region of interest" description="Disordered" evidence="1">
    <location>
        <begin position="251"/>
        <end position="301"/>
    </location>
</feature>
<evidence type="ECO:0000256" key="2">
    <source>
        <dbReference type="SAM" id="Phobius"/>
    </source>
</evidence>
<gene>
    <name evidence="4" type="ORF">ACFORJ_08515</name>
</gene>
<feature type="transmembrane region" description="Helical" evidence="2">
    <location>
        <begin position="100"/>
        <end position="120"/>
    </location>
</feature>
<proteinExistence type="predicted"/>
<dbReference type="Proteomes" id="UP001595751">
    <property type="component" value="Unassembled WGS sequence"/>
</dbReference>
<evidence type="ECO:0000259" key="3">
    <source>
        <dbReference type="Pfam" id="PF08044"/>
    </source>
</evidence>
<dbReference type="InterPro" id="IPR012551">
    <property type="entry name" value="DUF1707_SHOCT-like"/>
</dbReference>
<keyword evidence="2" id="KW-0812">Transmembrane</keyword>
<comment type="caution">
    <text evidence="4">The sequence shown here is derived from an EMBL/GenBank/DDBJ whole genome shotgun (WGS) entry which is preliminary data.</text>
</comment>
<name>A0ABV7ZPZ9_9CORY</name>
<dbReference type="RefSeq" id="WP_290289728.1">
    <property type="nucleotide sequence ID" value="NZ_CP047211.1"/>
</dbReference>
<feature type="compositionally biased region" description="Gly residues" evidence="1">
    <location>
        <begin position="251"/>
        <end position="284"/>
    </location>
</feature>
<accession>A0ABV7ZPZ9</accession>
<protein>
    <submittedName>
        <fullName evidence="4">DUF1707 domain-containing protein</fullName>
    </submittedName>
</protein>
<keyword evidence="5" id="KW-1185">Reference proteome</keyword>